<dbReference type="GO" id="GO:0051321">
    <property type="term" value="P:meiotic cell cycle"/>
    <property type="evidence" value="ECO:0007669"/>
    <property type="project" value="UniProtKB-KW"/>
</dbReference>
<name>A0A4Z2HEV4_9TELE</name>
<accession>A0A4Z2HEV4</accession>
<organism evidence="4 5">
    <name type="scientific">Liparis tanakae</name>
    <name type="common">Tanaka's snailfish</name>
    <dbReference type="NCBI Taxonomy" id="230148"/>
    <lineage>
        <taxon>Eukaryota</taxon>
        <taxon>Metazoa</taxon>
        <taxon>Chordata</taxon>
        <taxon>Craniata</taxon>
        <taxon>Vertebrata</taxon>
        <taxon>Euteleostomi</taxon>
        <taxon>Actinopterygii</taxon>
        <taxon>Neopterygii</taxon>
        <taxon>Teleostei</taxon>
        <taxon>Neoteleostei</taxon>
        <taxon>Acanthomorphata</taxon>
        <taxon>Eupercaria</taxon>
        <taxon>Perciformes</taxon>
        <taxon>Cottioidei</taxon>
        <taxon>Cottales</taxon>
        <taxon>Liparidae</taxon>
        <taxon>Liparis</taxon>
    </lineage>
</organism>
<evidence type="ECO:0000256" key="2">
    <source>
        <dbReference type="ARBA" id="ARBA00031845"/>
    </source>
</evidence>
<reference evidence="4 5" key="1">
    <citation type="submission" date="2019-03" db="EMBL/GenBank/DDBJ databases">
        <title>First draft genome of Liparis tanakae, snailfish: a comprehensive survey of snailfish specific genes.</title>
        <authorList>
            <person name="Kim W."/>
            <person name="Song I."/>
            <person name="Jeong J.-H."/>
            <person name="Kim D."/>
            <person name="Kim S."/>
            <person name="Ryu S."/>
            <person name="Song J.Y."/>
            <person name="Lee S.K."/>
        </authorList>
    </citation>
    <scope>NUCLEOTIDE SEQUENCE [LARGE SCALE GENOMIC DNA]</scope>
    <source>
        <tissue evidence="4">Muscle</tissue>
    </source>
</reference>
<dbReference type="PANTHER" id="PTHR38487:SF1">
    <property type="entry name" value="PROTEIN ZIP4 HOMOLOG"/>
    <property type="match status" value="1"/>
</dbReference>
<keyword evidence="5" id="KW-1185">Reference proteome</keyword>
<dbReference type="Pfam" id="PF08631">
    <property type="entry name" value="SPO22"/>
    <property type="match status" value="1"/>
</dbReference>
<dbReference type="EMBL" id="SRLO01000253">
    <property type="protein sequence ID" value="TNN64397.1"/>
    <property type="molecule type" value="Genomic_DNA"/>
</dbReference>
<keyword evidence="1" id="KW-0469">Meiosis</keyword>
<dbReference type="InterPro" id="IPR013940">
    <property type="entry name" value="Spo22/ZIP4/TEX11"/>
</dbReference>
<dbReference type="AlphaFoldDB" id="A0A4Z2HEV4"/>
<gene>
    <name evidence="4" type="primary">TEX11_1</name>
    <name evidence="4" type="ORF">EYF80_025347</name>
</gene>
<feature type="coiled-coil region" evidence="3">
    <location>
        <begin position="209"/>
        <end position="243"/>
    </location>
</feature>
<evidence type="ECO:0000256" key="3">
    <source>
        <dbReference type="SAM" id="Coils"/>
    </source>
</evidence>
<evidence type="ECO:0000313" key="5">
    <source>
        <dbReference type="Proteomes" id="UP000314294"/>
    </source>
</evidence>
<comment type="caution">
    <text evidence="4">The sequence shown here is derived from an EMBL/GenBank/DDBJ whole genome shotgun (WGS) entry which is preliminary data.</text>
</comment>
<dbReference type="InterPro" id="IPR011990">
    <property type="entry name" value="TPR-like_helical_dom_sf"/>
</dbReference>
<dbReference type="PANTHER" id="PTHR38487">
    <property type="entry name" value="TESTIS EXPRESSED 11"/>
    <property type="match status" value="1"/>
</dbReference>
<evidence type="ECO:0000313" key="4">
    <source>
        <dbReference type="EMBL" id="TNN64397.1"/>
    </source>
</evidence>
<dbReference type="Gene3D" id="1.25.40.10">
    <property type="entry name" value="Tetratricopeptide repeat domain"/>
    <property type="match status" value="1"/>
</dbReference>
<dbReference type="Proteomes" id="UP000314294">
    <property type="component" value="Unassembled WGS sequence"/>
</dbReference>
<dbReference type="OrthoDB" id="65716at2759"/>
<evidence type="ECO:0000256" key="1">
    <source>
        <dbReference type="ARBA" id="ARBA00023254"/>
    </source>
</evidence>
<protein>
    <recommendedName>
        <fullName evidence="2">Protein ZIP4 homolog</fullName>
    </recommendedName>
</protein>
<keyword evidence="3" id="KW-0175">Coiled coil</keyword>
<proteinExistence type="predicted"/>
<dbReference type="SUPFAM" id="SSF48452">
    <property type="entry name" value="TPR-like"/>
    <property type="match status" value="1"/>
</dbReference>
<sequence length="319" mass="35968">MLESKVSLDLCLSTVKLLMLEDRETLAFEYLKRVCQHFEASPDLGSALVLHIELLLQRGKELLAKQKIEDIINGHYTGKQLSPLALTSLHVMLWDKASTHFEWYNYSLSFFKAGHMEPNSAKLQRNRASCFLQLKQLEKAKDAIKEAERCDPGSIFTQFSVYKIAVQEKDVERAAEAVNAMGLLSRSPAAREDGPLVSEKAAFNLLSLAAQIALENEQQETAMKALESLCENSEDEAQVLTALRPYLTGRTLQAETLQAVPYRPYLTGRTLQAETLQAVPYRPYLTGRTRVSRVPQMSGLYTEILDRLDKAQKNLVMEE</sequence>